<name>Q8RVJ3_PINPS</name>
<evidence type="ECO:0000256" key="9">
    <source>
        <dbReference type="SAM" id="Phobius"/>
    </source>
</evidence>
<evidence type="ECO:0000256" key="7">
    <source>
        <dbReference type="ARBA" id="ARBA00022989"/>
    </source>
</evidence>
<evidence type="ECO:0000256" key="8">
    <source>
        <dbReference type="ARBA" id="ARBA00023136"/>
    </source>
</evidence>
<comment type="subcellular location">
    <subcellularLocation>
        <location evidence="1">Endomembrane system</location>
        <topology evidence="1">Multi-pass membrane protein</topology>
    </subcellularLocation>
</comment>
<evidence type="ECO:0000256" key="6">
    <source>
        <dbReference type="ARBA" id="ARBA00022737"/>
    </source>
</evidence>
<dbReference type="GO" id="GO:0012505">
    <property type="term" value="C:endomembrane system"/>
    <property type="evidence" value="ECO:0007669"/>
    <property type="project" value="UniProtKB-SubCell"/>
</dbReference>
<dbReference type="FunFam" id="1.20.1280.290:FF:000002">
    <property type="entry name" value="Bidirectional sugar transporter SWEET"/>
    <property type="match status" value="1"/>
</dbReference>
<dbReference type="PANTHER" id="PTHR10791">
    <property type="entry name" value="RAG1-ACTIVATING PROTEIN 1"/>
    <property type="match status" value="1"/>
</dbReference>
<dbReference type="PANTHER" id="PTHR10791:SF28">
    <property type="entry name" value="BIDIRECTIONAL SUGAR TRANSPORTER SWEET3"/>
    <property type="match status" value="1"/>
</dbReference>
<evidence type="ECO:0000256" key="4">
    <source>
        <dbReference type="ARBA" id="ARBA00022597"/>
    </source>
</evidence>
<evidence type="ECO:0000256" key="5">
    <source>
        <dbReference type="ARBA" id="ARBA00022692"/>
    </source>
</evidence>
<proteinExistence type="evidence at transcript level"/>
<dbReference type="AlphaFoldDB" id="Q8RVJ3"/>
<sequence>TVFTVILYGSPLSVIRLVIHTKSVEFMPSFYFSLFAFLGSVLWMVYGALSGDILIMAPNFVGIPLGLSQMALYCIYWNNSPVRVEATKLEAGGELKSIEQNIKEDIELYTEDIEKA</sequence>
<evidence type="ECO:0000313" key="10">
    <source>
        <dbReference type="EMBL" id="CAC84486.1"/>
    </source>
</evidence>
<dbReference type="GO" id="GO:0016020">
    <property type="term" value="C:membrane"/>
    <property type="evidence" value="ECO:0007669"/>
    <property type="project" value="InterPro"/>
</dbReference>
<reference evidence="10" key="1">
    <citation type="submission" date="2001-04" db="EMBL/GenBank/DDBJ databases">
        <title>Identification and characterization of water-deficit responsive genes in Maritime pine (Pinus pinaster Ait.) seedlings.</title>
        <authorList>
            <person name="Dubos C."/>
            <person name="Le Provost G."/>
            <person name="Salin F."/>
            <person name="Lalane C."/>
            <person name="Madur D."/>
            <person name="Frigerio J.M."/>
            <person name="Plomion C."/>
        </authorList>
    </citation>
    <scope>NUCLEOTIDE SEQUENCE</scope>
    <source>
        <tissue evidence="10">Aerial part</tissue>
    </source>
</reference>
<dbReference type="Pfam" id="PF03083">
    <property type="entry name" value="MtN3_slv"/>
    <property type="match status" value="1"/>
</dbReference>
<feature type="transmembrane region" description="Helical" evidence="9">
    <location>
        <begin position="55"/>
        <end position="76"/>
    </location>
</feature>
<dbReference type="Gene3D" id="1.20.1280.290">
    <property type="match status" value="1"/>
</dbReference>
<dbReference type="GO" id="GO:0051119">
    <property type="term" value="F:sugar transmembrane transporter activity"/>
    <property type="evidence" value="ECO:0007669"/>
    <property type="project" value="InterPro"/>
</dbReference>
<protein>
    <submittedName>
        <fullName evidence="10">Putative nodulin like-protein</fullName>
    </submittedName>
</protein>
<keyword evidence="7 9" id="KW-1133">Transmembrane helix</keyword>
<feature type="transmembrane region" description="Helical" evidence="9">
    <location>
        <begin position="30"/>
        <end position="49"/>
    </location>
</feature>
<accession>Q8RVJ3</accession>
<evidence type="ECO:0000256" key="2">
    <source>
        <dbReference type="ARBA" id="ARBA00007809"/>
    </source>
</evidence>
<keyword evidence="4" id="KW-0762">Sugar transport</keyword>
<keyword evidence="6" id="KW-0677">Repeat</keyword>
<keyword evidence="3" id="KW-0813">Transport</keyword>
<dbReference type="InterPro" id="IPR047664">
    <property type="entry name" value="SWEET"/>
</dbReference>
<evidence type="ECO:0000256" key="3">
    <source>
        <dbReference type="ARBA" id="ARBA00022448"/>
    </source>
</evidence>
<dbReference type="InterPro" id="IPR004316">
    <property type="entry name" value="SWEET_rpt"/>
</dbReference>
<dbReference type="EMBL" id="AJ309084">
    <property type="protein sequence ID" value="CAC84486.1"/>
    <property type="molecule type" value="mRNA"/>
</dbReference>
<evidence type="ECO:0000256" key="1">
    <source>
        <dbReference type="ARBA" id="ARBA00004127"/>
    </source>
</evidence>
<feature type="non-terminal residue" evidence="10">
    <location>
        <position position="1"/>
    </location>
</feature>
<organism evidence="10">
    <name type="scientific">Pinus pinaster</name>
    <name type="common">Maritime pine</name>
    <dbReference type="NCBI Taxonomy" id="71647"/>
    <lineage>
        <taxon>Eukaryota</taxon>
        <taxon>Viridiplantae</taxon>
        <taxon>Streptophyta</taxon>
        <taxon>Embryophyta</taxon>
        <taxon>Tracheophyta</taxon>
        <taxon>Spermatophyta</taxon>
        <taxon>Pinopsida</taxon>
        <taxon>Pinidae</taxon>
        <taxon>Conifers I</taxon>
        <taxon>Pinales</taxon>
        <taxon>Pinaceae</taxon>
        <taxon>Pinus</taxon>
        <taxon>Pinus subgen. Pinus</taxon>
    </lineage>
</organism>
<keyword evidence="5 9" id="KW-0812">Transmembrane</keyword>
<comment type="similarity">
    <text evidence="2">Belongs to the SWEET sugar transporter family.</text>
</comment>
<keyword evidence="8 9" id="KW-0472">Membrane</keyword>